<dbReference type="InterPro" id="IPR016181">
    <property type="entry name" value="Acyl_CoA_acyltransferase"/>
</dbReference>
<dbReference type="InterPro" id="IPR000182">
    <property type="entry name" value="GNAT_dom"/>
</dbReference>
<evidence type="ECO:0000259" key="3">
    <source>
        <dbReference type="PROSITE" id="PS51186"/>
    </source>
</evidence>
<dbReference type="Gene3D" id="3.40.630.30">
    <property type="match status" value="1"/>
</dbReference>
<dbReference type="eggNOG" id="KOG3216">
    <property type="taxonomic scope" value="Eukaryota"/>
</dbReference>
<reference evidence="4 5" key="1">
    <citation type="journal article" date="2014" name="Nature">
        <title>The genome of the recently domesticated crop plant sugar beet (Beta vulgaris).</title>
        <authorList>
            <person name="Dohm J.C."/>
            <person name="Minoche A.E."/>
            <person name="Holtgrawe D."/>
            <person name="Capella-Gutierrez S."/>
            <person name="Zakrzewski F."/>
            <person name="Tafer H."/>
            <person name="Rupp O."/>
            <person name="Sorensen T.R."/>
            <person name="Stracke R."/>
            <person name="Reinhardt R."/>
            <person name="Goesmann A."/>
            <person name="Kraft T."/>
            <person name="Schulz B."/>
            <person name="Stadler P.F."/>
            <person name="Schmidt T."/>
            <person name="Gabaldon T."/>
            <person name="Lehrach H."/>
            <person name="Weisshaar B."/>
            <person name="Himmelbauer H."/>
        </authorList>
    </citation>
    <scope>NUCLEOTIDE SEQUENCE [LARGE SCALE GENOMIC DNA]</scope>
    <source>
        <tissue evidence="4">Taproot</tissue>
    </source>
</reference>
<dbReference type="Proteomes" id="UP000035740">
    <property type="component" value="Unassembled WGS sequence"/>
</dbReference>
<dbReference type="PROSITE" id="PS51186">
    <property type="entry name" value="GNAT"/>
    <property type="match status" value="1"/>
</dbReference>
<dbReference type="OrthoDB" id="7305308at2759"/>
<dbReference type="EMBL" id="KQ090220">
    <property type="protein sequence ID" value="KMS99344.1"/>
    <property type="molecule type" value="Genomic_DNA"/>
</dbReference>
<keyword evidence="1" id="KW-0808">Transferase</keyword>
<keyword evidence="2" id="KW-0012">Acyltransferase</keyword>
<proteinExistence type="predicted"/>
<protein>
    <recommendedName>
        <fullName evidence="3">N-acetyltransferase domain-containing protein</fullName>
    </recommendedName>
</protein>
<dbReference type="GO" id="GO:0008080">
    <property type="term" value="F:N-acetyltransferase activity"/>
    <property type="evidence" value="ECO:0007669"/>
    <property type="project" value="TreeGrafter"/>
</dbReference>
<feature type="domain" description="N-acetyltransferase" evidence="3">
    <location>
        <begin position="71"/>
        <end position="203"/>
    </location>
</feature>
<dbReference type="Pfam" id="PF00583">
    <property type="entry name" value="Acetyltransf_1"/>
    <property type="match status" value="1"/>
</dbReference>
<dbReference type="PANTHER" id="PTHR10545:SF29">
    <property type="entry name" value="GH14572P-RELATED"/>
    <property type="match status" value="1"/>
</dbReference>
<evidence type="ECO:0000256" key="2">
    <source>
        <dbReference type="ARBA" id="ARBA00023315"/>
    </source>
</evidence>
<dbReference type="SUPFAM" id="SSF55729">
    <property type="entry name" value="Acyl-CoA N-acyltransferases (Nat)"/>
    <property type="match status" value="1"/>
</dbReference>
<keyword evidence="5" id="KW-1185">Reference proteome</keyword>
<name>A0A0J8BDC4_BETVV</name>
<evidence type="ECO:0000313" key="4">
    <source>
        <dbReference type="EMBL" id="KMS99344.1"/>
    </source>
</evidence>
<dbReference type="AlphaFoldDB" id="A0A0J8BDC4"/>
<dbReference type="OMA" id="LGEWRIC"/>
<dbReference type="InterPro" id="IPR051016">
    <property type="entry name" value="Diverse_Substrate_AcTransf"/>
</dbReference>
<dbReference type="PANTHER" id="PTHR10545">
    <property type="entry name" value="DIAMINE N-ACETYLTRANSFERASE"/>
    <property type="match status" value="1"/>
</dbReference>
<dbReference type="KEGG" id="bvg:104906063"/>
<accession>A0A0J8BDC4</accession>
<evidence type="ECO:0000313" key="5">
    <source>
        <dbReference type="Proteomes" id="UP000035740"/>
    </source>
</evidence>
<organism evidence="4 5">
    <name type="scientific">Beta vulgaris subsp. vulgaris</name>
    <name type="common">Beet</name>
    <dbReference type="NCBI Taxonomy" id="3555"/>
    <lineage>
        <taxon>Eukaryota</taxon>
        <taxon>Viridiplantae</taxon>
        <taxon>Streptophyta</taxon>
        <taxon>Embryophyta</taxon>
        <taxon>Tracheophyta</taxon>
        <taxon>Spermatophyta</taxon>
        <taxon>Magnoliopsida</taxon>
        <taxon>eudicotyledons</taxon>
        <taxon>Gunneridae</taxon>
        <taxon>Pentapetalae</taxon>
        <taxon>Caryophyllales</taxon>
        <taxon>Chenopodiaceae</taxon>
        <taxon>Betoideae</taxon>
        <taxon>Beta</taxon>
    </lineage>
</organism>
<dbReference type="Gramene" id="KMS99344">
    <property type="protein sequence ID" value="KMS99344"/>
    <property type="gene ID" value="BVRB_2g045720"/>
</dbReference>
<dbReference type="CDD" id="cd04301">
    <property type="entry name" value="NAT_SF"/>
    <property type="match status" value="1"/>
</dbReference>
<evidence type="ECO:0000256" key="1">
    <source>
        <dbReference type="ARBA" id="ARBA00022679"/>
    </source>
</evidence>
<gene>
    <name evidence="4" type="ORF">BVRB_2g045720</name>
</gene>
<sequence length="212" mass="23870">MASMTPTENTTKSDDHHLYTRIRAPKKSDIPSIHKLLHKMAEFHNATNCQVTESSLNSTLFTNPQPTPVNVFVLEVSSSPLPLHPSIIEKTFDLPRPVNDSEVLIFQSEIGTTIAGFVLFYPTYCSFFGKPGFRIQDLFVRESYRSLGFGELLMKAVANEAVKLGYVKVEWSVVDWNVGATKFYEKIGACVLEDWKTFELTNDALFSCGKLH</sequence>